<keyword evidence="4" id="KW-0997">Cell inner membrane</keyword>
<organism evidence="10 11">
    <name type="scientific">Oceanisphaera marina</name>
    <dbReference type="NCBI Taxonomy" id="2017550"/>
    <lineage>
        <taxon>Bacteria</taxon>
        <taxon>Pseudomonadati</taxon>
        <taxon>Pseudomonadota</taxon>
        <taxon>Gammaproteobacteria</taxon>
        <taxon>Aeromonadales</taxon>
        <taxon>Aeromonadaceae</taxon>
        <taxon>Oceanisphaera</taxon>
    </lineage>
</organism>
<feature type="transmembrane region" description="Helical" evidence="9">
    <location>
        <begin position="12"/>
        <end position="30"/>
    </location>
</feature>
<reference evidence="11" key="1">
    <citation type="journal article" date="2019" name="Int. J. Syst. Evol. Microbiol.">
        <title>The Global Catalogue of Microorganisms (GCM) 10K type strain sequencing project: providing services to taxonomists for standard genome sequencing and annotation.</title>
        <authorList>
            <consortium name="The Broad Institute Genomics Platform"/>
            <consortium name="The Broad Institute Genome Sequencing Center for Infectious Disease"/>
            <person name="Wu L."/>
            <person name="Ma J."/>
        </authorList>
    </citation>
    <scope>NUCLEOTIDE SEQUENCE [LARGE SCALE GENOMIC DNA]</scope>
    <source>
        <strain evidence="11">CGMCC 1.15923</strain>
    </source>
</reference>
<evidence type="ECO:0000256" key="6">
    <source>
        <dbReference type="ARBA" id="ARBA00022989"/>
    </source>
</evidence>
<accession>A0ABQ1IQA1</accession>
<proteinExistence type="inferred from homology"/>
<dbReference type="InterPro" id="IPR007272">
    <property type="entry name" value="Sulf_transp_TsuA/YedE"/>
</dbReference>
<dbReference type="PANTHER" id="PTHR30574:SF1">
    <property type="entry name" value="SULPHUR TRANSPORT DOMAIN-CONTAINING PROTEIN"/>
    <property type="match status" value="1"/>
</dbReference>
<keyword evidence="3" id="KW-1003">Cell membrane</keyword>
<feature type="transmembrane region" description="Helical" evidence="9">
    <location>
        <begin position="119"/>
        <end position="139"/>
    </location>
</feature>
<keyword evidence="11" id="KW-1185">Reference proteome</keyword>
<sequence>MMTIVNFTPWTALIGGACIGTGALLLLLGAGKIAGISGIVSGIGTQADKGWRLAFVLGLVLMTAVLFGSGNIAVPELASVSALKLVLAGLLVGLGARLGNGCTSGHGICGIGRFSWRSIVATLVFMAAGIATVTVLGLGA</sequence>
<evidence type="ECO:0000256" key="7">
    <source>
        <dbReference type="ARBA" id="ARBA00023136"/>
    </source>
</evidence>
<name>A0ABQ1IQA1_9GAMM</name>
<gene>
    <name evidence="10" type="ORF">GCM10011502_19500</name>
</gene>
<dbReference type="EMBL" id="BMKE01000014">
    <property type="protein sequence ID" value="GGB46215.1"/>
    <property type="molecule type" value="Genomic_DNA"/>
</dbReference>
<keyword evidence="5 9" id="KW-0812">Transmembrane</keyword>
<comment type="subcellular location">
    <subcellularLocation>
        <location evidence="1">Cell inner membrane</location>
        <topology evidence="1">Multi-pass membrane protein</topology>
    </subcellularLocation>
</comment>
<evidence type="ECO:0000256" key="8">
    <source>
        <dbReference type="ARBA" id="ARBA00035655"/>
    </source>
</evidence>
<comment type="caution">
    <text evidence="10">The sequence shown here is derived from an EMBL/GenBank/DDBJ whole genome shotgun (WGS) entry which is preliminary data.</text>
</comment>
<dbReference type="Proteomes" id="UP000646152">
    <property type="component" value="Unassembled WGS sequence"/>
</dbReference>
<evidence type="ECO:0000256" key="3">
    <source>
        <dbReference type="ARBA" id="ARBA00022475"/>
    </source>
</evidence>
<feature type="transmembrane region" description="Helical" evidence="9">
    <location>
        <begin position="51"/>
        <end position="74"/>
    </location>
</feature>
<evidence type="ECO:0000256" key="5">
    <source>
        <dbReference type="ARBA" id="ARBA00022692"/>
    </source>
</evidence>
<feature type="transmembrane region" description="Helical" evidence="9">
    <location>
        <begin position="80"/>
        <end position="98"/>
    </location>
</feature>
<dbReference type="PANTHER" id="PTHR30574">
    <property type="entry name" value="INNER MEMBRANE PROTEIN YEDE"/>
    <property type="match status" value="1"/>
</dbReference>
<keyword evidence="7 9" id="KW-0472">Membrane</keyword>
<keyword evidence="2" id="KW-0813">Transport</keyword>
<evidence type="ECO:0000256" key="1">
    <source>
        <dbReference type="ARBA" id="ARBA00004429"/>
    </source>
</evidence>
<evidence type="ECO:0000313" key="10">
    <source>
        <dbReference type="EMBL" id="GGB46215.1"/>
    </source>
</evidence>
<comment type="similarity">
    <text evidence="8">Belongs to the TsuA/YedE (TC 9.B.102) family.</text>
</comment>
<protein>
    <recommendedName>
        <fullName evidence="12">Sulphur transport domain-containing protein</fullName>
    </recommendedName>
</protein>
<keyword evidence="6 9" id="KW-1133">Transmembrane helix</keyword>
<evidence type="ECO:0000313" key="11">
    <source>
        <dbReference type="Proteomes" id="UP000646152"/>
    </source>
</evidence>
<evidence type="ECO:0000256" key="4">
    <source>
        <dbReference type="ARBA" id="ARBA00022519"/>
    </source>
</evidence>
<evidence type="ECO:0000256" key="9">
    <source>
        <dbReference type="SAM" id="Phobius"/>
    </source>
</evidence>
<dbReference type="Pfam" id="PF04143">
    <property type="entry name" value="Sulf_transp"/>
    <property type="match status" value="1"/>
</dbReference>
<evidence type="ECO:0008006" key="12">
    <source>
        <dbReference type="Google" id="ProtNLM"/>
    </source>
</evidence>
<evidence type="ECO:0000256" key="2">
    <source>
        <dbReference type="ARBA" id="ARBA00022448"/>
    </source>
</evidence>